<feature type="domain" description="Rhamnogalacturonase A/B/Epimerase-like pectate lyase" evidence="5">
    <location>
        <begin position="2"/>
        <end position="39"/>
    </location>
</feature>
<proteinExistence type="inferred from homology"/>
<evidence type="ECO:0000256" key="1">
    <source>
        <dbReference type="ARBA" id="ARBA00008834"/>
    </source>
</evidence>
<evidence type="ECO:0000256" key="2">
    <source>
        <dbReference type="ARBA" id="ARBA00022801"/>
    </source>
</evidence>
<evidence type="ECO:0000256" key="3">
    <source>
        <dbReference type="ARBA" id="ARBA00023295"/>
    </source>
</evidence>
<dbReference type="Gene3D" id="2.160.20.10">
    <property type="entry name" value="Single-stranded right-handed beta-helix, Pectin lyase-like"/>
    <property type="match status" value="1"/>
</dbReference>
<comment type="similarity">
    <text evidence="1 4">Belongs to the glycosyl hydrolase 28 family.</text>
</comment>
<dbReference type="PANTHER" id="PTHR31339:SF9">
    <property type="entry name" value="PLASMIN AND FIBRONECTIN-BINDING PROTEIN A"/>
    <property type="match status" value="1"/>
</dbReference>
<dbReference type="GO" id="GO:0005975">
    <property type="term" value="P:carbohydrate metabolic process"/>
    <property type="evidence" value="ECO:0007669"/>
    <property type="project" value="InterPro"/>
</dbReference>
<dbReference type="Pfam" id="PF12708">
    <property type="entry name" value="Pect-lyase_RHGA_epim"/>
    <property type="match status" value="1"/>
</dbReference>
<dbReference type="InterPro" id="IPR012334">
    <property type="entry name" value="Pectin_lyas_fold"/>
</dbReference>
<comment type="caution">
    <text evidence="6">The sequence shown here is derived from an EMBL/GenBank/DDBJ whole genome shotgun (WGS) entry which is preliminary data.</text>
</comment>
<evidence type="ECO:0000256" key="4">
    <source>
        <dbReference type="RuleBase" id="RU361169"/>
    </source>
</evidence>
<dbReference type="GO" id="GO:0004650">
    <property type="term" value="F:polygalacturonase activity"/>
    <property type="evidence" value="ECO:0007669"/>
    <property type="project" value="InterPro"/>
</dbReference>
<dbReference type="Proteomes" id="UP001238163">
    <property type="component" value="Unassembled WGS sequence"/>
</dbReference>
<accession>A0AAE3VGN2</accession>
<dbReference type="InterPro" id="IPR024535">
    <property type="entry name" value="RHGA/B-epi-like_pectate_lyase"/>
</dbReference>
<gene>
    <name evidence="6" type="ORF">J3R75_001926</name>
</gene>
<dbReference type="SUPFAM" id="SSF51126">
    <property type="entry name" value="Pectin lyase-like"/>
    <property type="match status" value="1"/>
</dbReference>
<keyword evidence="2 4" id="KW-0378">Hydrolase</keyword>
<dbReference type="InterPro" id="IPR011050">
    <property type="entry name" value="Pectin_lyase_fold/virulence"/>
</dbReference>
<evidence type="ECO:0000313" key="7">
    <source>
        <dbReference type="Proteomes" id="UP001238163"/>
    </source>
</evidence>
<dbReference type="RefSeq" id="WP_307261269.1">
    <property type="nucleotide sequence ID" value="NZ_JAUSVL010000001.1"/>
</dbReference>
<evidence type="ECO:0000313" key="6">
    <source>
        <dbReference type="EMBL" id="MDQ0289819.1"/>
    </source>
</evidence>
<name>A0AAE3VGN2_9BACT</name>
<sequence>MTNVRDFGAVGDGISKDTAAIQQAIDAGGIVYFPPGTYLAGTLYLRSHGGLDLAPGAVLKASPDPADYNAAEFCPQNRASTMERASGGHFIVAVEQHHLVIRGGGRIDGNRAAWLHEADPKNPVWYQWTWRPSQMLFFCECQDLWISDVELVDAPYWTCFLHGCQQATLRGLHIYGDRMVPNNDGIDIDCCQQVTISDCVINSADDCITLRGNPDPLQTARPCEYVAVSNCVLASGYANAIRIGVGDGVIRHCTFNNMIIHDTRTAICVVCKYNPKRGVGTDISDISCANFQLDVQRPFNIKLDNAAGFAEPSPRSIRRMYFSQMRGQAELSNYIHGNGVGCVDDIRFHDLAFTYRGEGPRPDRDNKGNWGRSSTHAVFDVAHAKNIAFEQVRVAWDGERPGWRYDLECNHADGITHNACAFSKGVHRQ</sequence>
<evidence type="ECO:0000259" key="5">
    <source>
        <dbReference type="Pfam" id="PF12708"/>
    </source>
</evidence>
<protein>
    <recommendedName>
        <fullName evidence="5">Rhamnogalacturonase A/B/Epimerase-like pectate lyase domain-containing protein</fullName>
    </recommendedName>
</protein>
<dbReference type="InterPro" id="IPR051801">
    <property type="entry name" value="GH28_Enzymes"/>
</dbReference>
<keyword evidence="3 4" id="KW-0326">Glycosidase</keyword>
<dbReference type="PANTHER" id="PTHR31339">
    <property type="entry name" value="PECTIN LYASE-RELATED"/>
    <property type="match status" value="1"/>
</dbReference>
<reference evidence="6" key="1">
    <citation type="submission" date="2023-07" db="EMBL/GenBank/DDBJ databases">
        <title>Genomic Encyclopedia of Type Strains, Phase IV (KMG-IV): sequencing the most valuable type-strain genomes for metagenomic binning, comparative biology and taxonomic classification.</title>
        <authorList>
            <person name="Goeker M."/>
        </authorList>
    </citation>
    <scope>NUCLEOTIDE SEQUENCE</scope>
    <source>
        <strain evidence="6">DSM 24202</strain>
    </source>
</reference>
<organism evidence="6 7">
    <name type="scientific">Oligosphaera ethanolica</name>
    <dbReference type="NCBI Taxonomy" id="760260"/>
    <lineage>
        <taxon>Bacteria</taxon>
        <taxon>Pseudomonadati</taxon>
        <taxon>Lentisphaerota</taxon>
        <taxon>Oligosphaeria</taxon>
        <taxon>Oligosphaerales</taxon>
        <taxon>Oligosphaeraceae</taxon>
        <taxon>Oligosphaera</taxon>
    </lineage>
</organism>
<dbReference type="EMBL" id="JAUSVL010000001">
    <property type="protein sequence ID" value="MDQ0289819.1"/>
    <property type="molecule type" value="Genomic_DNA"/>
</dbReference>
<dbReference type="InterPro" id="IPR006626">
    <property type="entry name" value="PbH1"/>
</dbReference>
<dbReference type="SMART" id="SM00710">
    <property type="entry name" value="PbH1"/>
    <property type="match status" value="4"/>
</dbReference>
<dbReference type="Pfam" id="PF00295">
    <property type="entry name" value="Glyco_hydro_28"/>
    <property type="match status" value="1"/>
</dbReference>
<keyword evidence="7" id="KW-1185">Reference proteome</keyword>
<dbReference type="InterPro" id="IPR000743">
    <property type="entry name" value="Glyco_hydro_28"/>
</dbReference>
<dbReference type="AlphaFoldDB" id="A0AAE3VGN2"/>